<dbReference type="PROSITE" id="PS51147">
    <property type="entry name" value="PFTA"/>
    <property type="match status" value="4"/>
</dbReference>
<comment type="similarity">
    <text evidence="1 6">Belongs to the protein prenyltransferase subunit alpha family.</text>
</comment>
<evidence type="ECO:0000256" key="3">
    <source>
        <dbReference type="ARBA" id="ARBA00022679"/>
    </source>
</evidence>
<evidence type="ECO:0000256" key="4">
    <source>
        <dbReference type="ARBA" id="ARBA00022737"/>
    </source>
</evidence>
<name>A0A0F4YIE6_RASE3</name>
<dbReference type="OrthoDB" id="1658at2759"/>
<comment type="catalytic activity">
    <reaction evidence="5 6">
        <text>geranylgeranyl diphosphate + L-cysteinyl-[protein] = S-geranylgeranyl-L-cysteinyl-[protein] + diphosphate</text>
        <dbReference type="Rhea" id="RHEA:21240"/>
        <dbReference type="Rhea" id="RHEA-COMP:10131"/>
        <dbReference type="Rhea" id="RHEA-COMP:11537"/>
        <dbReference type="ChEBI" id="CHEBI:29950"/>
        <dbReference type="ChEBI" id="CHEBI:33019"/>
        <dbReference type="ChEBI" id="CHEBI:57533"/>
        <dbReference type="ChEBI" id="CHEBI:86021"/>
        <dbReference type="EC" id="2.5.1.60"/>
    </reaction>
</comment>
<dbReference type="EC" id="2.5.1.60" evidence="6"/>
<dbReference type="GO" id="GO:0005968">
    <property type="term" value="C:Rab-protein geranylgeranyltransferase complex"/>
    <property type="evidence" value="ECO:0007669"/>
    <property type="project" value="TreeGrafter"/>
</dbReference>
<evidence type="ECO:0000256" key="5">
    <source>
        <dbReference type="ARBA" id="ARBA00047658"/>
    </source>
</evidence>
<evidence type="ECO:0000313" key="7">
    <source>
        <dbReference type="EMBL" id="KKA17890.1"/>
    </source>
</evidence>
<dbReference type="GO" id="GO:0097354">
    <property type="term" value="P:prenylation"/>
    <property type="evidence" value="ECO:0007669"/>
    <property type="project" value="UniProtKB-UniRule"/>
</dbReference>
<dbReference type="Proteomes" id="UP000053958">
    <property type="component" value="Unassembled WGS sequence"/>
</dbReference>
<dbReference type="GeneID" id="25320427"/>
<dbReference type="EMBL" id="LASV01000533">
    <property type="protein sequence ID" value="KKA17890.1"/>
    <property type="molecule type" value="Genomic_DNA"/>
</dbReference>
<evidence type="ECO:0000256" key="1">
    <source>
        <dbReference type="ARBA" id="ARBA00006734"/>
    </source>
</evidence>
<dbReference type="STRING" id="1408163.A0A0F4YIE6"/>
<keyword evidence="3 6" id="KW-0808">Transferase</keyword>
<keyword evidence="2 6" id="KW-0637">Prenyltransferase</keyword>
<dbReference type="PANTHER" id="PTHR11129:SF2">
    <property type="entry name" value="GERANYLGERANYL TRANSFERASE TYPE-2 SUBUNIT ALPHA"/>
    <property type="match status" value="1"/>
</dbReference>
<dbReference type="InterPro" id="IPR002088">
    <property type="entry name" value="Prenyl_trans_a"/>
</dbReference>
<evidence type="ECO:0000313" key="8">
    <source>
        <dbReference type="Proteomes" id="UP000053958"/>
    </source>
</evidence>
<comment type="function">
    <text evidence="6">Catalyzes the transfer of a geranyl-geranyl moiety from geranyl-geranyl pyrophosphate to cysteines occuring in specific C-terminal amino acid sequences.</text>
</comment>
<keyword evidence="8" id="KW-1185">Reference proteome</keyword>
<dbReference type="SUPFAM" id="SSF48439">
    <property type="entry name" value="Protein prenylyltransferase"/>
    <property type="match status" value="1"/>
</dbReference>
<dbReference type="Pfam" id="PF01239">
    <property type="entry name" value="PPTA"/>
    <property type="match status" value="3"/>
</dbReference>
<reference evidence="7 8" key="1">
    <citation type="submission" date="2015-04" db="EMBL/GenBank/DDBJ databases">
        <authorList>
            <person name="Heijne W.H."/>
            <person name="Fedorova N.D."/>
            <person name="Nierman W.C."/>
            <person name="Vollebregt A.W."/>
            <person name="Zhao Z."/>
            <person name="Wu L."/>
            <person name="Kumar M."/>
            <person name="Stam H."/>
            <person name="van den Berg M.A."/>
            <person name="Pel H.J."/>
        </authorList>
    </citation>
    <scope>NUCLEOTIDE SEQUENCE [LARGE SCALE GENOMIC DNA]</scope>
    <source>
        <strain evidence="7 8">CBS 393.64</strain>
    </source>
</reference>
<gene>
    <name evidence="7" type="ORF">T310_8167</name>
</gene>
<protein>
    <recommendedName>
        <fullName evidence="6">Geranylgeranyl transferase type-2 subunit alpha</fullName>
        <ecNumber evidence="6">2.5.1.60</ecNumber>
    </recommendedName>
    <alternativeName>
        <fullName evidence="6">Geranylgeranyl transferase type II subunit alpha</fullName>
    </alternativeName>
</protein>
<organism evidence="7 8">
    <name type="scientific">Rasamsonia emersonii (strain ATCC 16479 / CBS 393.64 / IMI 116815)</name>
    <dbReference type="NCBI Taxonomy" id="1408163"/>
    <lineage>
        <taxon>Eukaryota</taxon>
        <taxon>Fungi</taxon>
        <taxon>Dikarya</taxon>
        <taxon>Ascomycota</taxon>
        <taxon>Pezizomycotina</taxon>
        <taxon>Eurotiomycetes</taxon>
        <taxon>Eurotiomycetidae</taxon>
        <taxon>Eurotiales</taxon>
        <taxon>Trichocomaceae</taxon>
        <taxon>Rasamsonia</taxon>
    </lineage>
</organism>
<evidence type="ECO:0000256" key="6">
    <source>
        <dbReference type="RuleBase" id="RU367120"/>
    </source>
</evidence>
<keyword evidence="4" id="KW-0677">Repeat</keyword>
<dbReference type="GO" id="GO:0004663">
    <property type="term" value="F:Rab geranylgeranyltransferase activity"/>
    <property type="evidence" value="ECO:0007669"/>
    <property type="project" value="UniProtKB-UniRule"/>
</dbReference>
<accession>A0A0F4YIE6</accession>
<dbReference type="AlphaFoldDB" id="A0A0F4YIE6"/>
<evidence type="ECO:0000256" key="2">
    <source>
        <dbReference type="ARBA" id="ARBA00022602"/>
    </source>
</evidence>
<dbReference type="PANTHER" id="PTHR11129">
    <property type="entry name" value="PROTEIN FARNESYLTRANSFERASE ALPHA SUBUNIT/RAB GERANYLGERANYL TRANSFERASE ALPHA SUBUNIT"/>
    <property type="match status" value="1"/>
</dbReference>
<dbReference type="Gene3D" id="1.25.40.120">
    <property type="entry name" value="Protein prenylyltransferase"/>
    <property type="match status" value="1"/>
</dbReference>
<comment type="caution">
    <text evidence="7">The sequence shown here is derived from an EMBL/GenBank/DDBJ whole genome shotgun (WGS) entry which is preliminary data.</text>
</comment>
<proteinExistence type="inferred from homology"/>
<sequence length="362" mass="42082">MAMSESTDQSGADQIVTIIETDLEFLFPLLRRFPKCYWIWNYRMWLLDEAKRLLPEPVSRRFWQNELVLVGKMLNADSRNFHGWGYRRFVVKALEDLTPDESMTQSELDYTTKMIGANLSNFSAWHNRTKLIQKLLNEKSASDEERKKMLDEELKLVHRALIDPYDQSLWFYHQNLMATFDPTLSAQTIAPNLSNAERLEYIQKEKEAIEDMLDGAEDCKWIYQALIYCNLVAAKIEGTMSPEAKADLTTVRSDIRMYVRASSADQAFELSMGHSAGRVQYTYPTSVIVENVDNLQRGHDQTASLRAFFFRAIEDRNERVYNHDLLHAHGWVNRPLRSRSQQRQQIMMDISPVFSSMGVELG</sequence>
<dbReference type="RefSeq" id="XP_013324502.1">
    <property type="nucleotide sequence ID" value="XM_013469048.1"/>
</dbReference>